<comment type="caution">
    <text evidence="3">The sequence shown here is derived from an EMBL/GenBank/DDBJ whole genome shotgun (WGS) entry which is preliminary data.</text>
</comment>
<dbReference type="InterPro" id="IPR050834">
    <property type="entry name" value="Glycosyltransf_2"/>
</dbReference>
<dbReference type="PANTHER" id="PTHR43685">
    <property type="entry name" value="GLYCOSYLTRANSFERASE"/>
    <property type="match status" value="1"/>
</dbReference>
<dbReference type="Pfam" id="PF05045">
    <property type="entry name" value="RgpF"/>
    <property type="match status" value="1"/>
</dbReference>
<dbReference type="InterPro" id="IPR029044">
    <property type="entry name" value="Nucleotide-diphossugar_trans"/>
</dbReference>
<feature type="region of interest" description="Disordered" evidence="1">
    <location>
        <begin position="563"/>
        <end position="586"/>
    </location>
</feature>
<organism evidence="3 4">
    <name type="scientific">Ancylobacter amanitiformis</name>
    <dbReference type="NCBI Taxonomy" id="217069"/>
    <lineage>
        <taxon>Bacteria</taxon>
        <taxon>Pseudomonadati</taxon>
        <taxon>Pseudomonadota</taxon>
        <taxon>Alphaproteobacteria</taxon>
        <taxon>Hyphomicrobiales</taxon>
        <taxon>Xanthobacteraceae</taxon>
        <taxon>Ancylobacter</taxon>
    </lineage>
</organism>
<feature type="domain" description="Glycosyltransferase 2-like" evidence="2">
    <location>
        <begin position="26"/>
        <end position="150"/>
    </location>
</feature>
<name>A0ABU0LU21_9HYPH</name>
<dbReference type="PANTHER" id="PTHR43685:SF2">
    <property type="entry name" value="GLYCOSYLTRANSFERASE 2-LIKE DOMAIN-CONTAINING PROTEIN"/>
    <property type="match status" value="1"/>
</dbReference>
<dbReference type="Pfam" id="PF00535">
    <property type="entry name" value="Glycos_transf_2"/>
    <property type="match status" value="1"/>
</dbReference>
<dbReference type="EMBL" id="JAUSVR010000010">
    <property type="protein sequence ID" value="MDQ0512169.1"/>
    <property type="molecule type" value="Genomic_DNA"/>
</dbReference>
<dbReference type="CDD" id="cd00761">
    <property type="entry name" value="Glyco_tranf_GTA_type"/>
    <property type="match status" value="1"/>
</dbReference>
<dbReference type="RefSeq" id="WP_306890849.1">
    <property type="nucleotide sequence ID" value="NZ_JAUSVR010000010.1"/>
</dbReference>
<evidence type="ECO:0000313" key="3">
    <source>
        <dbReference type="EMBL" id="MDQ0512169.1"/>
    </source>
</evidence>
<accession>A0ABU0LU21</accession>
<evidence type="ECO:0000256" key="1">
    <source>
        <dbReference type="SAM" id="MobiDB-lite"/>
    </source>
</evidence>
<gene>
    <name evidence="3" type="ORF">QOZ99_003071</name>
</gene>
<dbReference type="Gene3D" id="3.90.550.10">
    <property type="entry name" value="Spore Coat Polysaccharide Biosynthesis Protein SpsA, Chain A"/>
    <property type="match status" value="1"/>
</dbReference>
<feature type="compositionally biased region" description="Pro residues" evidence="1">
    <location>
        <begin position="276"/>
        <end position="287"/>
    </location>
</feature>
<dbReference type="InterPro" id="IPR007739">
    <property type="entry name" value="RgpF"/>
</dbReference>
<dbReference type="SUPFAM" id="SSF53448">
    <property type="entry name" value="Nucleotide-diphospho-sugar transferases"/>
    <property type="match status" value="1"/>
</dbReference>
<dbReference type="InterPro" id="IPR001173">
    <property type="entry name" value="Glyco_trans_2-like"/>
</dbReference>
<evidence type="ECO:0000313" key="4">
    <source>
        <dbReference type="Proteomes" id="UP001235094"/>
    </source>
</evidence>
<reference evidence="3 4" key="1">
    <citation type="submission" date="2023-07" db="EMBL/GenBank/DDBJ databases">
        <title>Genomic Encyclopedia of Type Strains, Phase IV (KMG-IV): sequencing the most valuable type-strain genomes for metagenomic binning, comparative biology and taxonomic classification.</title>
        <authorList>
            <person name="Goeker M."/>
        </authorList>
    </citation>
    <scope>NUCLEOTIDE SEQUENCE [LARGE SCALE GENOMIC DNA]</scope>
    <source>
        <strain evidence="3 4">DSM 15561</strain>
    </source>
</reference>
<keyword evidence="4" id="KW-1185">Reference proteome</keyword>
<proteinExistence type="predicted"/>
<protein>
    <submittedName>
        <fullName evidence="3">Glycosyltransferase involved in cell wall biosynthesis</fullName>
    </submittedName>
</protein>
<sequence>MQTFDIESLGELVYASGISGSGSVAVIVPLYNYEAFIVECLQSVVDQTLEAISVVIIDDASTDDGLKLTETFLRNHAHRFASARIVRHALNQGLSTARNSGIAWSAEPLLFMLDADNRIRPPALERLCEAIEVDGADFAYSQLFIFGDQTDIGCADIWHLDRLRHGNTIDAMALIRRDALARAGGYVALADNHGWEDYDLWCRFFTLDMRGVFLPELLCEHRHHAGSMLHTRTNQHQAELTAEMMLRYPEIFHRQALVSAREDDWSIALPLAYAPPSDPIPSDPTPTDPTRNEASAPSRRIAVVVHMFAEELTGEIFTYLNNIPFDFDVYVSTHNEAKAAVIEAHRGLLRGNLEIRVMPRQGRDIAPRLVGFRDVFPRYDYVLLLHSKVSAHAEELRDWRAFLLDQLVGSPEIVRSIFTIFEDAPEVGAIAPQHFEFVRQWLGWGENYPLCRALAARFGVELKVNGFLDYPSGAMLWMRTDALRPFAEANLSLDDFTLDTAEIQIDGTMAHAIERMFFIAAEQAGYAWVKVAIPEWYDYRETIRRVADSDDLRAFVETRGRIVRRTSAPGSDPDNARQEPAGTAEP</sequence>
<evidence type="ECO:0000259" key="2">
    <source>
        <dbReference type="Pfam" id="PF00535"/>
    </source>
</evidence>
<feature type="region of interest" description="Disordered" evidence="1">
    <location>
        <begin position="276"/>
        <end position="296"/>
    </location>
</feature>
<dbReference type="Proteomes" id="UP001235094">
    <property type="component" value="Unassembled WGS sequence"/>
</dbReference>